<evidence type="ECO:0008006" key="3">
    <source>
        <dbReference type="Google" id="ProtNLM"/>
    </source>
</evidence>
<sequence length="189" mass="21424">MNIEILDNLIAEGETLTQTISYVPAGHNVIRTYSVYTTPDKEKYQNWQSSVLRFVRTYHSSDLEEVKKVSEKLSPENHRKILGILKAIKLLPNEPEKPNENKVSTNNININNTQSVSQQLTLNIFLDAIKDELTGKDFKALKEIMKDYEKEPDKTKGKIIEKIKGFGGDVLSNIVANILTNPTIYSGIF</sequence>
<accession>A0A8G2G2S4</accession>
<dbReference type="Proteomes" id="UP000596329">
    <property type="component" value="Chromosome"/>
</dbReference>
<organism evidence="1 2">
    <name type="scientific">Flavobacterium psychrophilum</name>
    <dbReference type="NCBI Taxonomy" id="96345"/>
    <lineage>
        <taxon>Bacteria</taxon>
        <taxon>Pseudomonadati</taxon>
        <taxon>Bacteroidota</taxon>
        <taxon>Flavobacteriia</taxon>
        <taxon>Flavobacteriales</taxon>
        <taxon>Flavobacteriaceae</taxon>
        <taxon>Flavobacterium</taxon>
    </lineage>
</organism>
<dbReference type="RefSeq" id="WP_071957565.1">
    <property type="nucleotide sequence ID" value="NZ_CP059075.1"/>
</dbReference>
<evidence type="ECO:0000313" key="1">
    <source>
        <dbReference type="EMBL" id="QRE04838.1"/>
    </source>
</evidence>
<protein>
    <recommendedName>
        <fullName evidence="3">Peptide chain release factor 1</fullName>
    </recommendedName>
</protein>
<dbReference type="EMBL" id="CP059075">
    <property type="protein sequence ID" value="QRE04838.1"/>
    <property type="molecule type" value="Genomic_DNA"/>
</dbReference>
<name>A0A8G2G2S4_FLAPS</name>
<proteinExistence type="predicted"/>
<dbReference type="AlphaFoldDB" id="A0A8G2G2S4"/>
<gene>
    <name evidence="1" type="ORF">H0H26_04410</name>
</gene>
<reference evidence="1 2" key="1">
    <citation type="submission" date="2020-07" db="EMBL/GenBank/DDBJ databases">
        <title>Genomic characterization of Flavobacterium psychrophilum strains.</title>
        <authorList>
            <person name="Castillo D."/>
            <person name="Jorgensen J."/>
            <person name="Middelboe M."/>
        </authorList>
    </citation>
    <scope>NUCLEOTIDE SEQUENCE [LARGE SCALE GENOMIC DNA]</scope>
    <source>
        <strain evidence="1 2">FPS-R7</strain>
    </source>
</reference>
<evidence type="ECO:0000313" key="2">
    <source>
        <dbReference type="Proteomes" id="UP000596329"/>
    </source>
</evidence>